<comment type="pathway">
    <text evidence="1">Carbohydrate metabolism; galactose metabolism.</text>
</comment>
<reference evidence="7 8" key="1">
    <citation type="submission" date="2016-10" db="EMBL/GenBank/DDBJ databases">
        <authorList>
            <person name="de Groot N.N."/>
        </authorList>
    </citation>
    <scope>NUCLEOTIDE SEQUENCE [LARGE SCALE GENOMIC DNA]</scope>
    <source>
        <strain evidence="7 8">CGMCC 1.6848</strain>
    </source>
</reference>
<dbReference type="Gene3D" id="3.40.50.720">
    <property type="entry name" value="NAD(P)-binding Rossmann-like Domain"/>
    <property type="match status" value="1"/>
</dbReference>
<dbReference type="Proteomes" id="UP000199040">
    <property type="component" value="Unassembled WGS sequence"/>
</dbReference>
<protein>
    <recommendedName>
        <fullName evidence="3">UDP-glucose 4-epimerase</fullName>
    </recommendedName>
    <alternativeName>
        <fullName evidence="5">Galactowaldenase</fullName>
    </alternativeName>
    <alternativeName>
        <fullName evidence="4">UDP-galactose 4-epimerase</fullName>
    </alternativeName>
</protein>
<evidence type="ECO:0000256" key="1">
    <source>
        <dbReference type="ARBA" id="ARBA00004947"/>
    </source>
</evidence>
<dbReference type="GO" id="GO:0033499">
    <property type="term" value="P:galactose catabolic process via UDP-galactose, Leloir pathway"/>
    <property type="evidence" value="ECO:0007669"/>
    <property type="project" value="TreeGrafter"/>
</dbReference>
<evidence type="ECO:0000256" key="3">
    <source>
        <dbReference type="ARBA" id="ARBA00018569"/>
    </source>
</evidence>
<evidence type="ECO:0000256" key="4">
    <source>
        <dbReference type="ARBA" id="ARBA00031367"/>
    </source>
</evidence>
<dbReference type="Pfam" id="PF01370">
    <property type="entry name" value="Epimerase"/>
    <property type="match status" value="1"/>
</dbReference>
<dbReference type="PANTHER" id="PTHR43725:SF53">
    <property type="entry name" value="UDP-ARABINOSE 4-EPIMERASE 1"/>
    <property type="match status" value="1"/>
</dbReference>
<dbReference type="SUPFAM" id="SSF51735">
    <property type="entry name" value="NAD(P)-binding Rossmann-fold domains"/>
    <property type="match status" value="1"/>
</dbReference>
<evidence type="ECO:0000256" key="2">
    <source>
        <dbReference type="ARBA" id="ARBA00007637"/>
    </source>
</evidence>
<accession>A0A1I3F0T8</accession>
<evidence type="ECO:0000259" key="6">
    <source>
        <dbReference type="Pfam" id="PF01370"/>
    </source>
</evidence>
<dbReference type="RefSeq" id="WP_092849220.1">
    <property type="nucleotide sequence ID" value="NZ_FOPY01000015.1"/>
</dbReference>
<comment type="similarity">
    <text evidence="2">Belongs to the NAD(P)-dependent epimerase/dehydratase family.</text>
</comment>
<name>A0A1I3F0T8_9GAMM</name>
<dbReference type="InterPro" id="IPR001509">
    <property type="entry name" value="Epimerase_deHydtase"/>
</dbReference>
<gene>
    <name evidence="7" type="ORF">SAMN04487959_115112</name>
</gene>
<keyword evidence="8" id="KW-1185">Reference proteome</keyword>
<dbReference type="AlphaFoldDB" id="A0A1I3F0T8"/>
<dbReference type="PANTHER" id="PTHR43725">
    <property type="entry name" value="UDP-GLUCOSE 4-EPIMERASE"/>
    <property type="match status" value="1"/>
</dbReference>
<proteinExistence type="inferred from homology"/>
<organism evidence="7 8">
    <name type="scientific">Modicisalibacter xianhensis</name>
    <dbReference type="NCBI Taxonomy" id="442341"/>
    <lineage>
        <taxon>Bacteria</taxon>
        <taxon>Pseudomonadati</taxon>
        <taxon>Pseudomonadota</taxon>
        <taxon>Gammaproteobacteria</taxon>
        <taxon>Oceanospirillales</taxon>
        <taxon>Halomonadaceae</taxon>
        <taxon>Modicisalibacter</taxon>
    </lineage>
</organism>
<evidence type="ECO:0000313" key="7">
    <source>
        <dbReference type="EMBL" id="SFI04875.1"/>
    </source>
</evidence>
<dbReference type="InterPro" id="IPR036291">
    <property type="entry name" value="NAD(P)-bd_dom_sf"/>
</dbReference>
<feature type="domain" description="NAD-dependent epimerase/dehydratase" evidence="6">
    <location>
        <begin position="3"/>
        <end position="244"/>
    </location>
</feature>
<evidence type="ECO:0000256" key="5">
    <source>
        <dbReference type="ARBA" id="ARBA00033067"/>
    </source>
</evidence>
<sequence>MAVLITGGLGHVGSWVAQMLASQGKKVIICDMAAKHFDTLGLDYLEAVRDKLVLEAVDVLDYHTLFETLLTYRDELEGVIHGVSVIAGPSFQQRPFRNISVNTLGTLNVYETCRILGINKVVNMSSGAVYGDAAGPQHETTPYKATDLYGATKISGELFGDQYTETYGMDIRHARLFFVYGPGKRPSHMHQVYQALFGPLEGLSDVQAPNGRDQALDWTHVHDTARGIVLLFEKASVQARHFNISCGVTVDHQAIVDEVERLLGKSSNMQLGPGPFVVRGSPLDISLARDELGFTPTYTDIRQGLESYRDWLDQSP</sequence>
<dbReference type="STRING" id="442341.SAMN04487959_115112"/>
<evidence type="ECO:0000313" key="8">
    <source>
        <dbReference type="Proteomes" id="UP000199040"/>
    </source>
</evidence>
<dbReference type="EMBL" id="FOPY01000015">
    <property type="protein sequence ID" value="SFI04875.1"/>
    <property type="molecule type" value="Genomic_DNA"/>
</dbReference>